<comment type="caution">
    <text evidence="1">The sequence shown here is derived from an EMBL/GenBank/DDBJ whole genome shotgun (WGS) entry which is preliminary data.</text>
</comment>
<evidence type="ECO:0000313" key="1">
    <source>
        <dbReference type="EMBL" id="KAJ8933808.1"/>
    </source>
</evidence>
<accession>A0AAV8X5V5</accession>
<evidence type="ECO:0000313" key="2">
    <source>
        <dbReference type="Proteomes" id="UP001162156"/>
    </source>
</evidence>
<organism evidence="1 2">
    <name type="scientific">Rhamnusium bicolor</name>
    <dbReference type="NCBI Taxonomy" id="1586634"/>
    <lineage>
        <taxon>Eukaryota</taxon>
        <taxon>Metazoa</taxon>
        <taxon>Ecdysozoa</taxon>
        <taxon>Arthropoda</taxon>
        <taxon>Hexapoda</taxon>
        <taxon>Insecta</taxon>
        <taxon>Pterygota</taxon>
        <taxon>Neoptera</taxon>
        <taxon>Endopterygota</taxon>
        <taxon>Coleoptera</taxon>
        <taxon>Polyphaga</taxon>
        <taxon>Cucujiformia</taxon>
        <taxon>Chrysomeloidea</taxon>
        <taxon>Cerambycidae</taxon>
        <taxon>Lepturinae</taxon>
        <taxon>Rhagiini</taxon>
        <taxon>Rhamnusium</taxon>
    </lineage>
</organism>
<reference evidence="1" key="1">
    <citation type="journal article" date="2023" name="Insect Mol. Biol.">
        <title>Genome sequencing provides insights into the evolution of gene families encoding plant cell wall-degrading enzymes in longhorned beetles.</title>
        <authorList>
            <person name="Shin N.R."/>
            <person name="Okamura Y."/>
            <person name="Kirsch R."/>
            <person name="Pauchet Y."/>
        </authorList>
    </citation>
    <scope>NUCLEOTIDE SEQUENCE</scope>
    <source>
        <strain evidence="1">RBIC_L_NR</strain>
    </source>
</reference>
<gene>
    <name evidence="1" type="ORF">NQ314_013780</name>
</gene>
<keyword evidence="2" id="KW-1185">Reference proteome</keyword>
<protein>
    <submittedName>
        <fullName evidence="1">Uncharacterized protein</fullName>
    </submittedName>
</protein>
<dbReference type="AlphaFoldDB" id="A0AAV8X5V5"/>
<dbReference type="Proteomes" id="UP001162156">
    <property type="component" value="Unassembled WGS sequence"/>
</dbReference>
<dbReference type="EMBL" id="JANEYF010003810">
    <property type="protein sequence ID" value="KAJ8933808.1"/>
    <property type="molecule type" value="Genomic_DNA"/>
</dbReference>
<proteinExistence type="predicted"/>
<name>A0AAV8X5V5_9CUCU</name>
<sequence length="63" mass="7538">MIKVNPCHPYTASYQTSEVLAQRRERCYKWWHNQSCYMARQFGGRQLISRSTKTCWKVHNGKS</sequence>